<keyword evidence="2" id="KW-1185">Reference proteome</keyword>
<dbReference type="AlphaFoldDB" id="A0AA39QA15"/>
<proteinExistence type="predicted"/>
<protein>
    <recommendedName>
        <fullName evidence="3">Fungal-type protein kinase domain-containing protein</fullName>
    </recommendedName>
</protein>
<evidence type="ECO:0000313" key="1">
    <source>
        <dbReference type="EMBL" id="KAK0497884.1"/>
    </source>
</evidence>
<dbReference type="Proteomes" id="UP001175228">
    <property type="component" value="Unassembled WGS sequence"/>
</dbReference>
<evidence type="ECO:0000313" key="2">
    <source>
        <dbReference type="Proteomes" id="UP001175228"/>
    </source>
</evidence>
<name>A0AA39QA15_9AGAR</name>
<comment type="caution">
    <text evidence="1">The sequence shown here is derived from an EMBL/GenBank/DDBJ whole genome shotgun (WGS) entry which is preliminary data.</text>
</comment>
<accession>A0AA39QA15</accession>
<organism evidence="1 2">
    <name type="scientific">Armillaria luteobubalina</name>
    <dbReference type="NCBI Taxonomy" id="153913"/>
    <lineage>
        <taxon>Eukaryota</taxon>
        <taxon>Fungi</taxon>
        <taxon>Dikarya</taxon>
        <taxon>Basidiomycota</taxon>
        <taxon>Agaricomycotina</taxon>
        <taxon>Agaricomycetes</taxon>
        <taxon>Agaricomycetidae</taxon>
        <taxon>Agaricales</taxon>
        <taxon>Marasmiineae</taxon>
        <taxon>Physalacriaceae</taxon>
        <taxon>Armillaria</taxon>
    </lineage>
</organism>
<reference evidence="1" key="1">
    <citation type="submission" date="2023-06" db="EMBL/GenBank/DDBJ databases">
        <authorList>
            <consortium name="Lawrence Berkeley National Laboratory"/>
            <person name="Ahrendt S."/>
            <person name="Sahu N."/>
            <person name="Indic B."/>
            <person name="Wong-Bajracharya J."/>
            <person name="Merenyi Z."/>
            <person name="Ke H.-M."/>
            <person name="Monk M."/>
            <person name="Kocsube S."/>
            <person name="Drula E."/>
            <person name="Lipzen A."/>
            <person name="Balint B."/>
            <person name="Henrissat B."/>
            <person name="Andreopoulos B."/>
            <person name="Martin F.M."/>
            <person name="Harder C.B."/>
            <person name="Rigling D."/>
            <person name="Ford K.L."/>
            <person name="Foster G.D."/>
            <person name="Pangilinan J."/>
            <person name="Papanicolaou A."/>
            <person name="Barry K."/>
            <person name="LaButti K."/>
            <person name="Viragh M."/>
            <person name="Koriabine M."/>
            <person name="Yan M."/>
            <person name="Riley R."/>
            <person name="Champramary S."/>
            <person name="Plett K.L."/>
            <person name="Tsai I.J."/>
            <person name="Slot J."/>
            <person name="Sipos G."/>
            <person name="Plett J."/>
            <person name="Nagy L.G."/>
            <person name="Grigoriev I.V."/>
        </authorList>
    </citation>
    <scope>NUCLEOTIDE SEQUENCE</scope>
    <source>
        <strain evidence="1">HWK02</strain>
    </source>
</reference>
<gene>
    <name evidence="1" type="ORF">EDD18DRAFT_1104392</name>
</gene>
<dbReference type="EMBL" id="JAUEPU010000012">
    <property type="protein sequence ID" value="KAK0497884.1"/>
    <property type="molecule type" value="Genomic_DNA"/>
</dbReference>
<sequence length="162" mass="18169">MRRLLSNYDSPSASFGRNSIDKVHRESIKTEGRDLREAATVQILLQDVLYAMLGGCTSFVRRAFLEPESDRYNVHLNGWIHGDVNTGSVLLLAQSETRRCCVWNLNEGIEEEALFDTAMEISERSGTLLFMPIRLLQALVLPTHTSTADQGRSFGSSAYLML</sequence>
<evidence type="ECO:0008006" key="3">
    <source>
        <dbReference type="Google" id="ProtNLM"/>
    </source>
</evidence>